<evidence type="ECO:0000256" key="1">
    <source>
        <dbReference type="ARBA" id="ARBA00004613"/>
    </source>
</evidence>
<evidence type="ECO:0000256" key="3">
    <source>
        <dbReference type="ARBA" id="ARBA00022525"/>
    </source>
</evidence>
<dbReference type="EnsemblMetazoa" id="ACHR002999-RA">
    <property type="protein sequence ID" value="ACHR002999-PA"/>
    <property type="gene ID" value="ACHR002999"/>
</dbReference>
<feature type="signal peptide" evidence="4">
    <location>
        <begin position="1"/>
        <end position="27"/>
    </location>
</feature>
<dbReference type="InterPro" id="IPR006170">
    <property type="entry name" value="PBP/GOBP"/>
</dbReference>
<dbReference type="SUPFAM" id="SSF47565">
    <property type="entry name" value="Insect pheromone/odorant-binding proteins"/>
    <property type="match status" value="1"/>
</dbReference>
<dbReference type="SMART" id="SM00708">
    <property type="entry name" value="PhBP"/>
    <property type="match status" value="1"/>
</dbReference>
<dbReference type="AlphaFoldDB" id="A0A182JWW8"/>
<protein>
    <submittedName>
        <fullName evidence="5">Uncharacterized protein</fullName>
    </submittedName>
</protein>
<keyword evidence="6" id="KW-1185">Reference proteome</keyword>
<comment type="similarity">
    <text evidence="2">Belongs to the PBP/GOBP family.</text>
</comment>
<evidence type="ECO:0000313" key="6">
    <source>
        <dbReference type="Proteomes" id="UP000075881"/>
    </source>
</evidence>
<evidence type="ECO:0000256" key="2">
    <source>
        <dbReference type="ARBA" id="ARBA00008098"/>
    </source>
</evidence>
<sequence length="171" mass="19053">MKQRSAPMYEQWMLLLVLLFTLHATIPEGTVEGCSMLNNDNTEQRGALLADPANAKKVPDVTMQDAVTQCNRSFIIQPDYLAELNQTGSFPDETDKIPLCFIRCYLKTLGILTDDDKVNKDVALALNWATSGETVDECLDEMTGNACEPAYFFTRCIMTRALVDGKSKDSK</sequence>
<dbReference type="VEuPathDB" id="VectorBase:ACHR002999"/>
<dbReference type="GO" id="GO:0005576">
    <property type="term" value="C:extracellular region"/>
    <property type="evidence" value="ECO:0007669"/>
    <property type="project" value="UniProtKB-SubCell"/>
</dbReference>
<organism evidence="5 6">
    <name type="scientific">Anopheles christyi</name>
    <dbReference type="NCBI Taxonomy" id="43041"/>
    <lineage>
        <taxon>Eukaryota</taxon>
        <taxon>Metazoa</taxon>
        <taxon>Ecdysozoa</taxon>
        <taxon>Arthropoda</taxon>
        <taxon>Hexapoda</taxon>
        <taxon>Insecta</taxon>
        <taxon>Pterygota</taxon>
        <taxon>Neoptera</taxon>
        <taxon>Endopterygota</taxon>
        <taxon>Diptera</taxon>
        <taxon>Nematocera</taxon>
        <taxon>Culicoidea</taxon>
        <taxon>Culicidae</taxon>
        <taxon>Anophelinae</taxon>
        <taxon>Anopheles</taxon>
    </lineage>
</organism>
<dbReference type="STRING" id="43041.A0A182JWW8"/>
<reference evidence="6" key="1">
    <citation type="submission" date="2013-03" db="EMBL/GenBank/DDBJ databases">
        <title>The Genome Sequence of Anopheles christyi ACHKN1017.</title>
        <authorList>
            <consortium name="The Broad Institute Genomics Platform"/>
            <person name="Neafsey D.E."/>
            <person name="Besansky N."/>
            <person name="Walker B."/>
            <person name="Young S.K."/>
            <person name="Zeng Q."/>
            <person name="Gargeya S."/>
            <person name="Fitzgerald M."/>
            <person name="Haas B."/>
            <person name="Abouelleil A."/>
            <person name="Allen A.W."/>
            <person name="Alvarado L."/>
            <person name="Arachchi H.M."/>
            <person name="Berlin A.M."/>
            <person name="Chapman S.B."/>
            <person name="Gainer-Dewar J."/>
            <person name="Goldberg J."/>
            <person name="Griggs A."/>
            <person name="Gujja S."/>
            <person name="Hansen M."/>
            <person name="Howarth C."/>
            <person name="Imamovic A."/>
            <person name="Ireland A."/>
            <person name="Larimer J."/>
            <person name="McCowan C."/>
            <person name="Murphy C."/>
            <person name="Pearson M."/>
            <person name="Poon T.W."/>
            <person name="Priest M."/>
            <person name="Roberts A."/>
            <person name="Saif S."/>
            <person name="Shea T."/>
            <person name="Sisk P."/>
            <person name="Sykes S."/>
            <person name="Wortman J."/>
            <person name="Nusbaum C."/>
            <person name="Birren B."/>
        </authorList>
    </citation>
    <scope>NUCLEOTIDE SEQUENCE [LARGE SCALE GENOMIC DNA]</scope>
    <source>
        <strain evidence="6">ACHKN1017</strain>
    </source>
</reference>
<evidence type="ECO:0000256" key="4">
    <source>
        <dbReference type="SAM" id="SignalP"/>
    </source>
</evidence>
<keyword evidence="4" id="KW-0732">Signal</keyword>
<reference evidence="5" key="2">
    <citation type="submission" date="2020-05" db="UniProtKB">
        <authorList>
            <consortium name="EnsemblMetazoa"/>
        </authorList>
    </citation>
    <scope>IDENTIFICATION</scope>
    <source>
        <strain evidence="5">ACHKN1017</strain>
    </source>
</reference>
<name>A0A182JWW8_9DIPT</name>
<dbReference type="Gene3D" id="1.10.238.20">
    <property type="entry name" value="Pheromone/general odorant binding protein domain"/>
    <property type="match status" value="1"/>
</dbReference>
<proteinExistence type="inferred from homology"/>
<dbReference type="InterPro" id="IPR036728">
    <property type="entry name" value="PBP_GOBP_sf"/>
</dbReference>
<dbReference type="CDD" id="cd23992">
    <property type="entry name" value="PBP_GOBP"/>
    <property type="match status" value="1"/>
</dbReference>
<dbReference type="Pfam" id="PF01395">
    <property type="entry name" value="PBP_GOBP"/>
    <property type="match status" value="1"/>
</dbReference>
<keyword evidence="3" id="KW-0964">Secreted</keyword>
<comment type="subcellular location">
    <subcellularLocation>
        <location evidence="1">Secreted</location>
    </subcellularLocation>
</comment>
<feature type="chain" id="PRO_5008124801" evidence="4">
    <location>
        <begin position="28"/>
        <end position="171"/>
    </location>
</feature>
<dbReference type="GO" id="GO:0005549">
    <property type="term" value="F:odorant binding"/>
    <property type="evidence" value="ECO:0007669"/>
    <property type="project" value="InterPro"/>
</dbReference>
<dbReference type="Proteomes" id="UP000075881">
    <property type="component" value="Unassembled WGS sequence"/>
</dbReference>
<accession>A0A182JWW8</accession>
<evidence type="ECO:0000313" key="5">
    <source>
        <dbReference type="EnsemblMetazoa" id="ACHR002999-PA"/>
    </source>
</evidence>